<dbReference type="InterPro" id="IPR011701">
    <property type="entry name" value="MFS"/>
</dbReference>
<evidence type="ECO:0000256" key="2">
    <source>
        <dbReference type="ARBA" id="ARBA00022692"/>
    </source>
</evidence>
<keyword evidence="3" id="KW-1133">Transmembrane helix</keyword>
<dbReference type="PROSITE" id="PS50850">
    <property type="entry name" value="MFS"/>
    <property type="match status" value="1"/>
</dbReference>
<dbReference type="AlphaFoldDB" id="A0A6S7IME3"/>
<evidence type="ECO:0000256" key="4">
    <source>
        <dbReference type="ARBA" id="ARBA00023136"/>
    </source>
</evidence>
<protein>
    <submittedName>
        <fullName evidence="5">Glucose-6-phosphate exchanger SLC37A4 isoform X2</fullName>
    </submittedName>
</protein>
<name>A0A6S7IME3_PARCT</name>
<keyword evidence="2" id="KW-0812">Transmembrane</keyword>
<dbReference type="GO" id="GO:0061513">
    <property type="term" value="F:glucose 6-phosphate:phosphate antiporter activity"/>
    <property type="evidence" value="ECO:0007669"/>
    <property type="project" value="TreeGrafter"/>
</dbReference>
<evidence type="ECO:0000313" key="5">
    <source>
        <dbReference type="EMBL" id="CAB4017840.1"/>
    </source>
</evidence>
<dbReference type="PANTHER" id="PTHR43826:SF3">
    <property type="entry name" value="GLUCOSE-6-PHOSPHATE EXCHANGER SLC37A4"/>
    <property type="match status" value="1"/>
</dbReference>
<dbReference type="OrthoDB" id="3639251at2759"/>
<keyword evidence="6" id="KW-1185">Reference proteome</keyword>
<dbReference type="Proteomes" id="UP001152795">
    <property type="component" value="Unassembled WGS sequence"/>
</dbReference>
<reference evidence="5" key="1">
    <citation type="submission" date="2020-04" db="EMBL/GenBank/DDBJ databases">
        <authorList>
            <person name="Alioto T."/>
            <person name="Alioto T."/>
            <person name="Gomez Garrido J."/>
        </authorList>
    </citation>
    <scope>NUCLEOTIDE SEQUENCE</scope>
    <source>
        <strain evidence="5">A484AB</strain>
    </source>
</reference>
<evidence type="ECO:0000256" key="3">
    <source>
        <dbReference type="ARBA" id="ARBA00022989"/>
    </source>
</evidence>
<dbReference type="GO" id="GO:0035435">
    <property type="term" value="P:phosphate ion transmembrane transport"/>
    <property type="evidence" value="ECO:0007669"/>
    <property type="project" value="TreeGrafter"/>
</dbReference>
<proteinExistence type="predicted"/>
<sequence length="292" mass="32159">MLTVGCNIMAGLCPLITIHLTSNYRWQYAMLFPGLLAISCSPIIYTMIYNSKKEAGLNGANTTDNLTAKRKPAQYSWSKVLFQLLHSPFLWVLLHGDFVTAMLKNGISDWIQLYLIQDKGQSQYTAGLAVTFFEIGGILGSFLAGVVTDKWMHKQDEANNSSARMPAFIWLYTVLLACVHFLRTTVDSSSSTLFIGVLLFGCGMALSGSISLYGLLAMENGPPGFSGTTHAIVALGSSFGGVIAGYPLATFGKLYGWDQTFLLFQIMAAVNFVVHFYTRNINKYMVDFNKIQ</sequence>
<dbReference type="InterPro" id="IPR020846">
    <property type="entry name" value="MFS_dom"/>
</dbReference>
<dbReference type="InterPro" id="IPR036259">
    <property type="entry name" value="MFS_trans_sf"/>
</dbReference>
<dbReference type="SUPFAM" id="SSF103473">
    <property type="entry name" value="MFS general substrate transporter"/>
    <property type="match status" value="1"/>
</dbReference>
<keyword evidence="4" id="KW-0472">Membrane</keyword>
<dbReference type="Gene3D" id="1.20.1250.20">
    <property type="entry name" value="MFS general substrate transporter like domains"/>
    <property type="match status" value="1"/>
</dbReference>
<gene>
    <name evidence="5" type="ORF">PACLA_8A060158</name>
</gene>
<evidence type="ECO:0000313" key="6">
    <source>
        <dbReference type="Proteomes" id="UP001152795"/>
    </source>
</evidence>
<accession>A0A6S7IME3</accession>
<comment type="caution">
    <text evidence="5">The sequence shown here is derived from an EMBL/GenBank/DDBJ whole genome shotgun (WGS) entry which is preliminary data.</text>
</comment>
<dbReference type="InterPro" id="IPR051337">
    <property type="entry name" value="OPA_Antiporter"/>
</dbReference>
<dbReference type="GO" id="GO:0005789">
    <property type="term" value="C:endoplasmic reticulum membrane"/>
    <property type="evidence" value="ECO:0007669"/>
    <property type="project" value="TreeGrafter"/>
</dbReference>
<evidence type="ECO:0000256" key="1">
    <source>
        <dbReference type="ARBA" id="ARBA00004127"/>
    </source>
</evidence>
<dbReference type="EMBL" id="CACRXK020009727">
    <property type="protein sequence ID" value="CAB4017840.1"/>
    <property type="molecule type" value="Genomic_DNA"/>
</dbReference>
<comment type="subcellular location">
    <subcellularLocation>
        <location evidence="1">Endomembrane system</location>
        <topology evidence="1">Multi-pass membrane protein</topology>
    </subcellularLocation>
</comment>
<dbReference type="PANTHER" id="PTHR43826">
    <property type="entry name" value="GLUCOSE-6-PHOSPHATE EXCHANGER SLC37A4"/>
    <property type="match status" value="1"/>
</dbReference>
<dbReference type="Pfam" id="PF07690">
    <property type="entry name" value="MFS_1"/>
    <property type="match status" value="1"/>
</dbReference>
<organism evidence="5 6">
    <name type="scientific">Paramuricea clavata</name>
    <name type="common">Red gorgonian</name>
    <name type="synonym">Violescent sea-whip</name>
    <dbReference type="NCBI Taxonomy" id="317549"/>
    <lineage>
        <taxon>Eukaryota</taxon>
        <taxon>Metazoa</taxon>
        <taxon>Cnidaria</taxon>
        <taxon>Anthozoa</taxon>
        <taxon>Octocorallia</taxon>
        <taxon>Malacalcyonacea</taxon>
        <taxon>Plexauridae</taxon>
        <taxon>Paramuricea</taxon>
    </lineage>
</organism>